<name>A0A101HEM6_9BACT</name>
<evidence type="ECO:0008006" key="3">
    <source>
        <dbReference type="Google" id="ProtNLM"/>
    </source>
</evidence>
<protein>
    <recommendedName>
        <fullName evidence="3">Glycoamylase-like domain-containing protein</fullName>
    </recommendedName>
</protein>
<dbReference type="Gene3D" id="2.60.120.430">
    <property type="entry name" value="Galactose-binding lectin"/>
    <property type="match status" value="1"/>
</dbReference>
<dbReference type="InterPro" id="IPR013783">
    <property type="entry name" value="Ig-like_fold"/>
</dbReference>
<feature type="non-terminal residue" evidence="1">
    <location>
        <position position="473"/>
    </location>
</feature>
<comment type="caution">
    <text evidence="1">The sequence shown here is derived from an EMBL/GenBank/DDBJ whole genome shotgun (WGS) entry which is preliminary data.</text>
</comment>
<sequence>MQSRNKLFFLFILTSILRVDLYGNSQVLKDNPANEYLYDYLFFDNSLMDDSYYYSKTGYTTPSWIKNLQSRLPVSERFFSPGNALELTYTSAREGKWYCEVQHQPVRGIDFFHAPDVLSFQLFMEKPFNSKALPEIAIRYRDSTYSKQLKLADYVPGNNPNKWYHVQIPLNDFEIKSVNNTNIQELAAVAFYPGVKDGKQYTLYLDDIELLPQSLPEVASFLPPVLKEVRAYERHIDVAWAPLENSGIKYYRIYRSKDGISYHPIGISRPWINRYADYVGETGYKAWYKVSAIDYALNESPFSDAIAATTYPMTDEQLLDMVQEAHFRYYWEGAEPHSGLAREDIPGRRDMIATGASGFGIMAIIVGTERGFITRDEAVERLTRITSFLSKADKFHGAVSHFMDGSTGKTIPYFGTKDNGGDLVETSFLAQGLLAARQYFTRNTDNEKLIRERIDTFWRGIEWNWYKRYSDSP</sequence>
<gene>
    <name evidence="1" type="ORF">XD92_1593</name>
</gene>
<reference evidence="2" key="1">
    <citation type="journal article" date="2015" name="MBio">
        <title>Genome-Resolved Metagenomic Analysis Reveals Roles for Candidate Phyla and Other Microbial Community Members in Biogeochemical Transformations in Oil Reservoirs.</title>
        <authorList>
            <person name="Hu P."/>
            <person name="Tom L."/>
            <person name="Singh A."/>
            <person name="Thomas B.C."/>
            <person name="Baker B.J."/>
            <person name="Piceno Y.M."/>
            <person name="Andersen G.L."/>
            <person name="Banfield J.F."/>
        </authorList>
    </citation>
    <scope>NUCLEOTIDE SEQUENCE [LARGE SCALE GENOMIC DNA]</scope>
</reference>
<evidence type="ECO:0000313" key="2">
    <source>
        <dbReference type="Proteomes" id="UP000053860"/>
    </source>
</evidence>
<dbReference type="Gene3D" id="1.50.10.140">
    <property type="match status" value="1"/>
</dbReference>
<dbReference type="Proteomes" id="UP000053860">
    <property type="component" value="Unassembled WGS sequence"/>
</dbReference>
<organism evidence="1 2">
    <name type="scientific">Proteiniphilum acetatigenes</name>
    <dbReference type="NCBI Taxonomy" id="294710"/>
    <lineage>
        <taxon>Bacteria</taxon>
        <taxon>Pseudomonadati</taxon>
        <taxon>Bacteroidota</taxon>
        <taxon>Bacteroidia</taxon>
        <taxon>Bacteroidales</taxon>
        <taxon>Dysgonomonadaceae</taxon>
        <taxon>Proteiniphilum</taxon>
    </lineage>
</organism>
<proteinExistence type="predicted"/>
<dbReference type="Gene3D" id="2.60.40.10">
    <property type="entry name" value="Immunoglobulins"/>
    <property type="match status" value="1"/>
</dbReference>
<accession>A0A101HEM6</accession>
<dbReference type="AlphaFoldDB" id="A0A101HEM6"/>
<dbReference type="EMBL" id="LGGN01000399">
    <property type="protein sequence ID" value="KUK74940.1"/>
    <property type="molecule type" value="Genomic_DNA"/>
</dbReference>
<evidence type="ECO:0000313" key="1">
    <source>
        <dbReference type="EMBL" id="KUK74940.1"/>
    </source>
</evidence>